<dbReference type="Gramene" id="ESW15026">
    <property type="protein sequence ID" value="ESW15026"/>
    <property type="gene ID" value="PHAVU_007G037800g"/>
</dbReference>
<dbReference type="OrthoDB" id="2113965at2759"/>
<evidence type="ECO:0000313" key="6">
    <source>
        <dbReference type="EMBL" id="ESW15026.1"/>
    </source>
</evidence>
<dbReference type="EMBL" id="CM002294">
    <property type="protein sequence ID" value="ESW15026.1"/>
    <property type="molecule type" value="Genomic_DNA"/>
</dbReference>
<dbReference type="AlphaFoldDB" id="V7BEY3"/>
<dbReference type="InterPro" id="IPR036265">
    <property type="entry name" value="HIT-like_sf"/>
</dbReference>
<dbReference type="STRING" id="3885.V7BEY3"/>
<feature type="region of interest" description="Disordered" evidence="3">
    <location>
        <begin position="237"/>
        <end position="262"/>
    </location>
</feature>
<feature type="compositionally biased region" description="Basic and acidic residues" evidence="3">
    <location>
        <begin position="92"/>
        <end position="106"/>
    </location>
</feature>
<dbReference type="InterPro" id="IPR040194">
    <property type="entry name" value="Cwf19-like"/>
</dbReference>
<dbReference type="Pfam" id="PF04676">
    <property type="entry name" value="CwfJ_C_2"/>
    <property type="match status" value="1"/>
</dbReference>
<dbReference type="Proteomes" id="UP000000226">
    <property type="component" value="Chromosome 7"/>
</dbReference>
<dbReference type="InterPro" id="IPR006767">
    <property type="entry name" value="Cwf19-like_C_dom-2"/>
</dbReference>
<evidence type="ECO:0008006" key="8">
    <source>
        <dbReference type="Google" id="ProtNLM"/>
    </source>
</evidence>
<comment type="similarity">
    <text evidence="1">Belongs to the CWF19 family.</text>
</comment>
<feature type="region of interest" description="Disordered" evidence="3">
    <location>
        <begin position="1"/>
        <end position="106"/>
    </location>
</feature>
<dbReference type="GO" id="GO:0000398">
    <property type="term" value="P:mRNA splicing, via spliceosome"/>
    <property type="evidence" value="ECO:0007669"/>
    <property type="project" value="TreeGrafter"/>
</dbReference>
<feature type="domain" description="Cwf19-like C-terminal" evidence="5">
    <location>
        <begin position="474"/>
        <end position="596"/>
    </location>
</feature>
<dbReference type="PANTHER" id="PTHR12072">
    <property type="entry name" value="CWF19, CELL CYCLE CONTROL PROTEIN"/>
    <property type="match status" value="1"/>
</dbReference>
<evidence type="ECO:0000256" key="2">
    <source>
        <dbReference type="SAM" id="Coils"/>
    </source>
</evidence>
<keyword evidence="7" id="KW-1185">Reference proteome</keyword>
<proteinExistence type="inferred from homology"/>
<reference evidence="7" key="1">
    <citation type="journal article" date="2014" name="Nat. Genet.">
        <title>A reference genome for common bean and genome-wide analysis of dual domestications.</title>
        <authorList>
            <person name="Schmutz J."/>
            <person name="McClean P.E."/>
            <person name="Mamidi S."/>
            <person name="Wu G.A."/>
            <person name="Cannon S.B."/>
            <person name="Grimwood J."/>
            <person name="Jenkins J."/>
            <person name="Shu S."/>
            <person name="Song Q."/>
            <person name="Chavarro C."/>
            <person name="Torres-Torres M."/>
            <person name="Geffroy V."/>
            <person name="Moghaddam S.M."/>
            <person name="Gao D."/>
            <person name="Abernathy B."/>
            <person name="Barry K."/>
            <person name="Blair M."/>
            <person name="Brick M.A."/>
            <person name="Chovatia M."/>
            <person name="Gepts P."/>
            <person name="Goodstein D.M."/>
            <person name="Gonzales M."/>
            <person name="Hellsten U."/>
            <person name="Hyten D.L."/>
            <person name="Jia G."/>
            <person name="Kelly J.D."/>
            <person name="Kudrna D."/>
            <person name="Lee R."/>
            <person name="Richard M.M."/>
            <person name="Miklas P.N."/>
            <person name="Osorno J.M."/>
            <person name="Rodrigues J."/>
            <person name="Thareau V."/>
            <person name="Urrea C.A."/>
            <person name="Wang M."/>
            <person name="Yu Y."/>
            <person name="Zhang M."/>
            <person name="Wing R.A."/>
            <person name="Cregan P.B."/>
            <person name="Rokhsar D.S."/>
            <person name="Jackson S.A."/>
        </authorList>
    </citation>
    <scope>NUCLEOTIDE SEQUENCE [LARGE SCALE GENOMIC DNA]</scope>
    <source>
        <strain evidence="7">cv. G19833</strain>
    </source>
</reference>
<dbReference type="Pfam" id="PF04677">
    <property type="entry name" value="CwfJ_C_1"/>
    <property type="match status" value="1"/>
</dbReference>
<gene>
    <name evidence="6" type="ORF">PHAVU_007G037800g</name>
</gene>
<evidence type="ECO:0000256" key="3">
    <source>
        <dbReference type="SAM" id="MobiDB-lite"/>
    </source>
</evidence>
<feature type="compositionally biased region" description="Acidic residues" evidence="3">
    <location>
        <begin position="124"/>
        <end position="135"/>
    </location>
</feature>
<accession>V7BEY3</accession>
<protein>
    <recommendedName>
        <fullName evidence="8">CWF19-like protein 2</fullName>
    </recommendedName>
</protein>
<feature type="domain" description="Cwf19-like protein C-terminal" evidence="4">
    <location>
        <begin position="605"/>
        <end position="702"/>
    </location>
</feature>
<feature type="region of interest" description="Disordered" evidence="3">
    <location>
        <begin position="121"/>
        <end position="165"/>
    </location>
</feature>
<name>V7BEY3_PHAVU</name>
<dbReference type="OMA" id="FMKCLTR"/>
<sequence length="709" mass="80840">MFSGVKFISRDQVDGDLDSASKERKKSDRRREKKKKKGKSSRDSSDDDGLVKIKKGSRKKKWYSSDEDSSLYSSESESDKDENKRRSKAKKKRDDSPSEMEIARKEMGLDWMLRAESKKPAVVETEENLSEEVPVEEPKVNPKELNPYFKDSGTGYPEEKDGSKVGADQLLSSSLVGDGGASWKLKALKRAQEQAAREGRNFNEVVQERWGSLGELTASVASNAAAPARAHLRAIKNRQKGITEENSPDSDKHGRRSSTREYLKDVSVRHHEMRIPKVQGSLSWGKRKSHQHMEAEGAGVISAAVSSLNKFSNDGSFMHDFGSKMTNNSDGSVLEKVSLEANTPGERSAEVKNEMSANQLAAKAMQLRLKGKHEEAEKLMQEVKVMNTKQENRDHSVRPRTDGSSSRYGMQKMLAARQKKGEDDADMHLARNIMQNKKFSISTQADDEYDFEDGPSRKSRKKQVGDDSKILKKTNRFLTQQERCLFCLENPNRPMHLVVSIANFTYLMLPQWQPMVPGHCCILPIQHESATRTVDDNVWTEIRNFKKCLIMMFAKQEKEVVFLETVMGLAQQRRHCMVECIPLPQDIAKEAPLYFKKAIDEAEDEWSQHNAKKLIDTSEKGLRNSIPKHFPYFHVEFGLNKGFVHVIDDEKQFNSSLGLNVVRGMLHLAEEDMYRRRRYEAVEVQKQAVASFSKEWDHFDWTKQLHQTS</sequence>
<evidence type="ECO:0000259" key="5">
    <source>
        <dbReference type="Pfam" id="PF04677"/>
    </source>
</evidence>
<dbReference type="InterPro" id="IPR006768">
    <property type="entry name" value="Cwf19-like_C_dom-1"/>
</dbReference>
<keyword evidence="2" id="KW-0175">Coiled coil</keyword>
<dbReference type="eggNOG" id="KOG2477">
    <property type="taxonomic scope" value="Eukaryota"/>
</dbReference>
<dbReference type="SMR" id="V7BEY3"/>
<evidence type="ECO:0000256" key="1">
    <source>
        <dbReference type="ARBA" id="ARBA00006795"/>
    </source>
</evidence>
<dbReference type="SUPFAM" id="SSF54197">
    <property type="entry name" value="HIT-like"/>
    <property type="match status" value="1"/>
</dbReference>
<dbReference type="PANTHER" id="PTHR12072:SF5">
    <property type="entry name" value="CWF19-LIKE PROTEIN 2"/>
    <property type="match status" value="1"/>
</dbReference>
<evidence type="ECO:0000313" key="7">
    <source>
        <dbReference type="Proteomes" id="UP000000226"/>
    </source>
</evidence>
<feature type="region of interest" description="Disordered" evidence="3">
    <location>
        <begin position="445"/>
        <end position="467"/>
    </location>
</feature>
<feature type="compositionally biased region" description="Basic and acidic residues" evidence="3">
    <location>
        <begin position="8"/>
        <end position="30"/>
    </location>
</feature>
<feature type="coiled-coil region" evidence="2">
    <location>
        <begin position="362"/>
        <end position="393"/>
    </location>
</feature>
<feature type="compositionally biased region" description="Basic residues" evidence="3">
    <location>
        <begin position="52"/>
        <end position="62"/>
    </location>
</feature>
<organism evidence="6 7">
    <name type="scientific">Phaseolus vulgaris</name>
    <name type="common">Kidney bean</name>
    <name type="synonym">French bean</name>
    <dbReference type="NCBI Taxonomy" id="3885"/>
    <lineage>
        <taxon>Eukaryota</taxon>
        <taxon>Viridiplantae</taxon>
        <taxon>Streptophyta</taxon>
        <taxon>Embryophyta</taxon>
        <taxon>Tracheophyta</taxon>
        <taxon>Spermatophyta</taxon>
        <taxon>Magnoliopsida</taxon>
        <taxon>eudicotyledons</taxon>
        <taxon>Gunneridae</taxon>
        <taxon>Pentapetalae</taxon>
        <taxon>rosids</taxon>
        <taxon>fabids</taxon>
        <taxon>Fabales</taxon>
        <taxon>Fabaceae</taxon>
        <taxon>Papilionoideae</taxon>
        <taxon>50 kb inversion clade</taxon>
        <taxon>NPAAA clade</taxon>
        <taxon>indigoferoid/millettioid clade</taxon>
        <taxon>Phaseoleae</taxon>
        <taxon>Phaseolus</taxon>
    </lineage>
</organism>
<evidence type="ECO:0000259" key="4">
    <source>
        <dbReference type="Pfam" id="PF04676"/>
    </source>
</evidence>
<dbReference type="GO" id="GO:0071014">
    <property type="term" value="C:post-mRNA release spliceosomal complex"/>
    <property type="evidence" value="ECO:0007669"/>
    <property type="project" value="TreeGrafter"/>
</dbReference>